<dbReference type="Proteomes" id="UP001596270">
    <property type="component" value="Unassembled WGS sequence"/>
</dbReference>
<dbReference type="Pfam" id="PF00441">
    <property type="entry name" value="Acyl-CoA_dh_1"/>
    <property type="match status" value="1"/>
</dbReference>
<evidence type="ECO:0000256" key="4">
    <source>
        <dbReference type="ARBA" id="ARBA00022827"/>
    </source>
</evidence>
<dbReference type="Gene3D" id="1.20.140.10">
    <property type="entry name" value="Butyryl-CoA Dehydrogenase, subunit A, domain 3"/>
    <property type="match status" value="1"/>
</dbReference>
<dbReference type="GO" id="GO:0016491">
    <property type="term" value="F:oxidoreductase activity"/>
    <property type="evidence" value="ECO:0007669"/>
    <property type="project" value="UniProtKB-KW"/>
</dbReference>
<keyword evidence="3" id="KW-0285">Flavoprotein</keyword>
<proteinExistence type="inferred from homology"/>
<dbReference type="PANTHER" id="PTHR43884:SF20">
    <property type="entry name" value="ACYL-COA DEHYDROGENASE FADE28"/>
    <property type="match status" value="1"/>
</dbReference>
<keyword evidence="9" id="KW-1185">Reference proteome</keyword>
<comment type="cofactor">
    <cofactor evidence="1">
        <name>FAD</name>
        <dbReference type="ChEBI" id="CHEBI:57692"/>
    </cofactor>
</comment>
<evidence type="ECO:0000256" key="1">
    <source>
        <dbReference type="ARBA" id="ARBA00001974"/>
    </source>
</evidence>
<dbReference type="SUPFAM" id="SSF56645">
    <property type="entry name" value="Acyl-CoA dehydrogenase NM domain-like"/>
    <property type="match status" value="1"/>
</dbReference>
<dbReference type="Pfam" id="PF02771">
    <property type="entry name" value="Acyl-CoA_dh_N"/>
    <property type="match status" value="1"/>
</dbReference>
<dbReference type="EMBL" id="JBHSRS010000084">
    <property type="protein sequence ID" value="MFC6284934.1"/>
    <property type="molecule type" value="Genomic_DNA"/>
</dbReference>
<dbReference type="PANTHER" id="PTHR43884">
    <property type="entry name" value="ACYL-COA DEHYDROGENASE"/>
    <property type="match status" value="1"/>
</dbReference>
<evidence type="ECO:0000259" key="7">
    <source>
        <dbReference type="Pfam" id="PF02771"/>
    </source>
</evidence>
<evidence type="ECO:0000259" key="6">
    <source>
        <dbReference type="Pfam" id="PF00441"/>
    </source>
</evidence>
<dbReference type="Gene3D" id="2.40.110.10">
    <property type="entry name" value="Butyryl-CoA Dehydrogenase, subunit A, domain 2"/>
    <property type="match status" value="1"/>
</dbReference>
<accession>A0ABW1U523</accession>
<dbReference type="Gene3D" id="1.10.540.10">
    <property type="entry name" value="Acyl-CoA dehydrogenase/oxidase, N-terminal domain"/>
    <property type="match status" value="1"/>
</dbReference>
<sequence>MEFQLTEDQRMIEASAQDWLAGNHSFAQREERKRQPKESNKVWADFAELGWLGLALREDVGGFGAGPMEAGLLMQSFGESLVTEPFVSSILQAARLVDLQGSDDQRSSLLPKVIDGSERLAYAHAESGVMSPWAPRNARATKTNIGWKIDGVKEGVEGAEAATLYIVTASCDDGAQRAFMVLPDASGLVADHYDTLDGYRAADLWLSGVEVDVDAVLGSGPADAGIARVASESLVTQCWEAAGAMKTVVAQTSAYTQQRKQFGRALSAFQVVQHRLAEMLVECTEAQASCELASMLLANSDGPCWTDAAMLKSRVSRAAEFVSKNAVQLHGAMGVCEELPVAATFRMLLAFQLKQGDGRRLAAQVGAEFLSSGAYAESATLGAAN</sequence>
<dbReference type="InterPro" id="IPR009075">
    <property type="entry name" value="AcylCo_DH/oxidase_C"/>
</dbReference>
<dbReference type="InterPro" id="IPR037069">
    <property type="entry name" value="AcylCoA_DH/ox_N_sf"/>
</dbReference>
<keyword evidence="5 8" id="KW-0560">Oxidoreductase</keyword>
<dbReference type="CDD" id="cd00567">
    <property type="entry name" value="ACAD"/>
    <property type="match status" value="1"/>
</dbReference>
<gene>
    <name evidence="8" type="ORF">ACFQND_27220</name>
</gene>
<organism evidence="8 9">
    <name type="scientific">Polaromonas aquatica</name>
    <dbReference type="NCBI Taxonomy" id="332657"/>
    <lineage>
        <taxon>Bacteria</taxon>
        <taxon>Pseudomonadati</taxon>
        <taxon>Pseudomonadota</taxon>
        <taxon>Betaproteobacteria</taxon>
        <taxon>Burkholderiales</taxon>
        <taxon>Comamonadaceae</taxon>
        <taxon>Polaromonas</taxon>
    </lineage>
</organism>
<keyword evidence="4" id="KW-0274">FAD</keyword>
<evidence type="ECO:0000313" key="8">
    <source>
        <dbReference type="EMBL" id="MFC6284934.1"/>
    </source>
</evidence>
<evidence type="ECO:0000256" key="5">
    <source>
        <dbReference type="ARBA" id="ARBA00023002"/>
    </source>
</evidence>
<comment type="similarity">
    <text evidence="2">Belongs to the acyl-CoA dehydrogenase family.</text>
</comment>
<dbReference type="RefSeq" id="WP_371439397.1">
    <property type="nucleotide sequence ID" value="NZ_JBHSRS010000084.1"/>
</dbReference>
<protein>
    <submittedName>
        <fullName evidence="8">Acyl-CoA dehydrogenase family protein</fullName>
        <ecNumber evidence="8">1.-.-.-</ecNumber>
    </submittedName>
</protein>
<feature type="domain" description="Acyl-CoA dehydrogenase/oxidase N-terminal" evidence="7">
    <location>
        <begin position="6"/>
        <end position="116"/>
    </location>
</feature>
<evidence type="ECO:0000313" key="9">
    <source>
        <dbReference type="Proteomes" id="UP001596270"/>
    </source>
</evidence>
<feature type="domain" description="Acyl-CoA dehydrogenase/oxidase C-terminal" evidence="6">
    <location>
        <begin position="236"/>
        <end position="358"/>
    </location>
</feature>
<evidence type="ECO:0000256" key="3">
    <source>
        <dbReference type="ARBA" id="ARBA00022630"/>
    </source>
</evidence>
<reference evidence="9" key="1">
    <citation type="journal article" date="2019" name="Int. J. Syst. Evol. Microbiol.">
        <title>The Global Catalogue of Microorganisms (GCM) 10K type strain sequencing project: providing services to taxonomists for standard genome sequencing and annotation.</title>
        <authorList>
            <consortium name="The Broad Institute Genomics Platform"/>
            <consortium name="The Broad Institute Genome Sequencing Center for Infectious Disease"/>
            <person name="Wu L."/>
            <person name="Ma J."/>
        </authorList>
    </citation>
    <scope>NUCLEOTIDE SEQUENCE [LARGE SCALE GENOMIC DNA]</scope>
    <source>
        <strain evidence="9">CCUG 39402</strain>
    </source>
</reference>
<dbReference type="InterPro" id="IPR009100">
    <property type="entry name" value="AcylCoA_DH/oxidase_NM_dom_sf"/>
</dbReference>
<dbReference type="InterPro" id="IPR013786">
    <property type="entry name" value="AcylCoA_DH/ox_N"/>
</dbReference>
<name>A0ABW1U523_9BURK</name>
<evidence type="ECO:0000256" key="2">
    <source>
        <dbReference type="ARBA" id="ARBA00009347"/>
    </source>
</evidence>
<comment type="caution">
    <text evidence="8">The sequence shown here is derived from an EMBL/GenBank/DDBJ whole genome shotgun (WGS) entry which is preliminary data.</text>
</comment>
<dbReference type="EC" id="1.-.-.-" evidence="8"/>
<dbReference type="SUPFAM" id="SSF47203">
    <property type="entry name" value="Acyl-CoA dehydrogenase C-terminal domain-like"/>
    <property type="match status" value="1"/>
</dbReference>
<dbReference type="InterPro" id="IPR036250">
    <property type="entry name" value="AcylCo_DH-like_C"/>
</dbReference>
<dbReference type="InterPro" id="IPR046373">
    <property type="entry name" value="Acyl-CoA_Oxase/DH_mid-dom_sf"/>
</dbReference>